<proteinExistence type="predicted"/>
<dbReference type="RefSeq" id="WP_379867846.1">
    <property type="nucleotide sequence ID" value="NZ_JBHTBW010000087.1"/>
</dbReference>
<evidence type="ECO:0000313" key="1">
    <source>
        <dbReference type="EMBL" id="MFC7443515.1"/>
    </source>
</evidence>
<comment type="caution">
    <text evidence="1">The sequence shown here is derived from an EMBL/GenBank/DDBJ whole genome shotgun (WGS) entry which is preliminary data.</text>
</comment>
<dbReference type="Proteomes" id="UP001596500">
    <property type="component" value="Unassembled WGS sequence"/>
</dbReference>
<keyword evidence="2" id="KW-1185">Reference proteome</keyword>
<protein>
    <recommendedName>
        <fullName evidence="3">Ribbon-helix-helix domain-containing protein</fullName>
    </recommendedName>
</protein>
<sequence length="75" mass="8796">MANRKTSSGLKSRMKVPTTIDINYWEALEKLSALQYNRPMSKIIDEMAELILIKYDQPVPIKKKDELKQENEQKD</sequence>
<gene>
    <name evidence="1" type="ORF">ACFQNG_20865</name>
</gene>
<evidence type="ECO:0000313" key="2">
    <source>
        <dbReference type="Proteomes" id="UP001596500"/>
    </source>
</evidence>
<name>A0ABW2RR14_9BACL</name>
<accession>A0ABW2RR14</accession>
<organism evidence="1 2">
    <name type="scientific">Laceyella putida</name>
    <dbReference type="NCBI Taxonomy" id="110101"/>
    <lineage>
        <taxon>Bacteria</taxon>
        <taxon>Bacillati</taxon>
        <taxon>Bacillota</taxon>
        <taxon>Bacilli</taxon>
        <taxon>Bacillales</taxon>
        <taxon>Thermoactinomycetaceae</taxon>
        <taxon>Laceyella</taxon>
    </lineage>
</organism>
<dbReference type="EMBL" id="JBHTBW010000087">
    <property type="protein sequence ID" value="MFC7443515.1"/>
    <property type="molecule type" value="Genomic_DNA"/>
</dbReference>
<evidence type="ECO:0008006" key="3">
    <source>
        <dbReference type="Google" id="ProtNLM"/>
    </source>
</evidence>
<reference evidence="2" key="1">
    <citation type="journal article" date="2019" name="Int. J. Syst. Evol. Microbiol.">
        <title>The Global Catalogue of Microorganisms (GCM) 10K type strain sequencing project: providing services to taxonomists for standard genome sequencing and annotation.</title>
        <authorList>
            <consortium name="The Broad Institute Genomics Platform"/>
            <consortium name="The Broad Institute Genome Sequencing Center for Infectious Disease"/>
            <person name="Wu L."/>
            <person name="Ma J."/>
        </authorList>
    </citation>
    <scope>NUCLEOTIDE SEQUENCE [LARGE SCALE GENOMIC DNA]</scope>
    <source>
        <strain evidence="2">CGMCC 1.12942</strain>
    </source>
</reference>